<evidence type="ECO:0000313" key="1">
    <source>
        <dbReference type="EMBL" id="EZA52365.1"/>
    </source>
</evidence>
<gene>
    <name evidence="1" type="ORF">X777_09035</name>
</gene>
<accession>A0A026W8I2</accession>
<organism evidence="1 2">
    <name type="scientific">Ooceraea biroi</name>
    <name type="common">Clonal raider ant</name>
    <name type="synonym">Cerapachys biroi</name>
    <dbReference type="NCBI Taxonomy" id="2015173"/>
    <lineage>
        <taxon>Eukaryota</taxon>
        <taxon>Metazoa</taxon>
        <taxon>Ecdysozoa</taxon>
        <taxon>Arthropoda</taxon>
        <taxon>Hexapoda</taxon>
        <taxon>Insecta</taxon>
        <taxon>Pterygota</taxon>
        <taxon>Neoptera</taxon>
        <taxon>Endopterygota</taxon>
        <taxon>Hymenoptera</taxon>
        <taxon>Apocrita</taxon>
        <taxon>Aculeata</taxon>
        <taxon>Formicoidea</taxon>
        <taxon>Formicidae</taxon>
        <taxon>Dorylinae</taxon>
        <taxon>Ooceraea</taxon>
    </lineage>
</organism>
<keyword evidence="2" id="KW-1185">Reference proteome</keyword>
<dbReference type="EMBL" id="KK107347">
    <property type="protein sequence ID" value="EZA52365.1"/>
    <property type="molecule type" value="Genomic_DNA"/>
</dbReference>
<evidence type="ECO:0000313" key="2">
    <source>
        <dbReference type="Proteomes" id="UP000053097"/>
    </source>
</evidence>
<dbReference type="AlphaFoldDB" id="A0A026W8I2"/>
<proteinExistence type="predicted"/>
<sequence>MLFPTRVSAGALNPVRPPWLSNDGASAFLNARIRKPLSVIITVLLSVPTRGRTPACVYARAYEIPPTVVHDLSRCKDRQLN</sequence>
<protein>
    <submittedName>
        <fullName evidence="1">Uncharacterized protein</fullName>
    </submittedName>
</protein>
<reference evidence="1 2" key="1">
    <citation type="journal article" date="2014" name="Curr. Biol.">
        <title>The genome of the clonal raider ant Cerapachys biroi.</title>
        <authorList>
            <person name="Oxley P.R."/>
            <person name="Ji L."/>
            <person name="Fetter-Pruneda I."/>
            <person name="McKenzie S.K."/>
            <person name="Li C."/>
            <person name="Hu H."/>
            <person name="Zhang G."/>
            <person name="Kronauer D.J."/>
        </authorList>
    </citation>
    <scope>NUCLEOTIDE SEQUENCE [LARGE SCALE GENOMIC DNA]</scope>
</reference>
<dbReference type="Proteomes" id="UP000053097">
    <property type="component" value="Unassembled WGS sequence"/>
</dbReference>
<name>A0A026W8I2_OOCBI</name>